<keyword evidence="2" id="KW-0964">Secreted</keyword>
<keyword evidence="4" id="KW-1133">Transmembrane helix</keyword>
<evidence type="ECO:0000256" key="3">
    <source>
        <dbReference type="SAM" id="MobiDB-lite"/>
    </source>
</evidence>
<evidence type="ECO:0000256" key="2">
    <source>
        <dbReference type="ARBA" id="ARBA00022525"/>
    </source>
</evidence>
<dbReference type="GeneID" id="110071156"/>
<gene>
    <name evidence="6" type="primary">LOC110071156</name>
</gene>
<name>A0ABM5GKS9_9SAUR</name>
<dbReference type="InterPro" id="IPR016187">
    <property type="entry name" value="CTDL_fold"/>
</dbReference>
<dbReference type="RefSeq" id="XP_072858272.1">
    <property type="nucleotide sequence ID" value="XM_073002171.1"/>
</dbReference>
<evidence type="ECO:0000313" key="5">
    <source>
        <dbReference type="Proteomes" id="UP001652642"/>
    </source>
</evidence>
<accession>A0ABM5GKS9</accession>
<dbReference type="SUPFAM" id="SSF56436">
    <property type="entry name" value="C-type lectin-like"/>
    <property type="match status" value="1"/>
</dbReference>
<evidence type="ECO:0000256" key="1">
    <source>
        <dbReference type="ARBA" id="ARBA00004613"/>
    </source>
</evidence>
<comment type="subcellular location">
    <subcellularLocation>
        <location evidence="1">Secreted</location>
    </subcellularLocation>
</comment>
<feature type="region of interest" description="Disordered" evidence="3">
    <location>
        <begin position="1"/>
        <end position="28"/>
    </location>
</feature>
<evidence type="ECO:0000256" key="4">
    <source>
        <dbReference type="SAM" id="Phobius"/>
    </source>
</evidence>
<organism evidence="5 6">
    <name type="scientific">Pogona vitticeps</name>
    <name type="common">central bearded dragon</name>
    <dbReference type="NCBI Taxonomy" id="103695"/>
    <lineage>
        <taxon>Eukaryota</taxon>
        <taxon>Metazoa</taxon>
        <taxon>Chordata</taxon>
        <taxon>Craniata</taxon>
        <taxon>Vertebrata</taxon>
        <taxon>Euteleostomi</taxon>
        <taxon>Lepidosauria</taxon>
        <taxon>Squamata</taxon>
        <taxon>Bifurcata</taxon>
        <taxon>Unidentata</taxon>
        <taxon>Episquamata</taxon>
        <taxon>Toxicofera</taxon>
        <taxon>Iguania</taxon>
        <taxon>Acrodonta</taxon>
        <taxon>Agamidae</taxon>
        <taxon>Amphibolurinae</taxon>
        <taxon>Pogona</taxon>
    </lineage>
</organism>
<dbReference type="CDD" id="cd00037">
    <property type="entry name" value="CLECT"/>
    <property type="match status" value="1"/>
</dbReference>
<dbReference type="Gene3D" id="3.10.100.10">
    <property type="entry name" value="Mannose-Binding Protein A, subunit A"/>
    <property type="match status" value="1"/>
</dbReference>
<feature type="compositionally biased region" description="Basic and acidic residues" evidence="3">
    <location>
        <begin position="7"/>
        <end position="28"/>
    </location>
</feature>
<evidence type="ECO:0000313" key="6">
    <source>
        <dbReference type="RefSeq" id="XP_072858272.1"/>
    </source>
</evidence>
<protein>
    <submittedName>
        <fullName evidence="6">Uncharacterized protein</fullName>
    </submittedName>
</protein>
<keyword evidence="5" id="KW-1185">Reference proteome</keyword>
<sequence>MAPKKAPAADKNKDAKGKSDDAKPADDKGEKKTLFQKIKDFWASPMGIYVAIVFTIILVVMAIGSALVCLNEASRTADLRYAMELVKKFMMTKDPSYETRDDIETIFDADQIAGELAALALLLNDLENEIAGIRYRLNHDWMANKDAIYLFVSGANTWHNAVKVCEKEKAKLVHIESEHEEILG</sequence>
<proteinExistence type="predicted"/>
<keyword evidence="4" id="KW-0812">Transmembrane</keyword>
<reference evidence="6" key="1">
    <citation type="submission" date="2025-08" db="UniProtKB">
        <authorList>
            <consortium name="RefSeq"/>
        </authorList>
    </citation>
    <scope>IDENTIFICATION</scope>
</reference>
<keyword evidence="4" id="KW-0472">Membrane</keyword>
<feature type="transmembrane region" description="Helical" evidence="4">
    <location>
        <begin position="48"/>
        <end position="70"/>
    </location>
</feature>
<dbReference type="InterPro" id="IPR016186">
    <property type="entry name" value="C-type_lectin-like/link_sf"/>
</dbReference>
<dbReference type="Proteomes" id="UP001652642">
    <property type="component" value="Chromosome 5"/>
</dbReference>